<reference evidence="2 3" key="1">
    <citation type="submission" date="2019-03" db="EMBL/GenBank/DDBJ databases">
        <title>Paracraurococcus aquatilis NE82 genome sequence.</title>
        <authorList>
            <person name="Zhao Y."/>
            <person name="Du Z."/>
        </authorList>
    </citation>
    <scope>NUCLEOTIDE SEQUENCE [LARGE SCALE GENOMIC DNA]</scope>
    <source>
        <strain evidence="2 3">NE82</strain>
    </source>
</reference>
<dbReference type="AlphaFoldDB" id="A0A4R4DD22"/>
<feature type="compositionally biased region" description="Polar residues" evidence="1">
    <location>
        <begin position="1"/>
        <end position="13"/>
    </location>
</feature>
<protein>
    <submittedName>
        <fullName evidence="2">Uncharacterized protein</fullName>
    </submittedName>
</protein>
<feature type="compositionally biased region" description="Basic residues" evidence="1">
    <location>
        <begin position="65"/>
        <end position="77"/>
    </location>
</feature>
<name>A0A4R4DD22_9PROT</name>
<sequence length="77" mass="8424">MDLLTTENDSKQTLPPPRRSHDDSPMPGQGQRADKEAEALFDIADFEAIATFAGIRPGQIVAGPKARRREPARKPAN</sequence>
<evidence type="ECO:0000313" key="3">
    <source>
        <dbReference type="Proteomes" id="UP000295023"/>
    </source>
</evidence>
<proteinExistence type="predicted"/>
<dbReference type="RefSeq" id="WP_132291817.1">
    <property type="nucleotide sequence ID" value="NZ_SKBM01000016.1"/>
</dbReference>
<evidence type="ECO:0000256" key="1">
    <source>
        <dbReference type="SAM" id="MobiDB-lite"/>
    </source>
</evidence>
<comment type="caution">
    <text evidence="2">The sequence shown here is derived from an EMBL/GenBank/DDBJ whole genome shotgun (WGS) entry which is preliminary data.</text>
</comment>
<feature type="region of interest" description="Disordered" evidence="1">
    <location>
        <begin position="1"/>
        <end position="37"/>
    </location>
</feature>
<evidence type="ECO:0000313" key="2">
    <source>
        <dbReference type="EMBL" id="TCZ58591.1"/>
    </source>
</evidence>
<dbReference type="Proteomes" id="UP000295023">
    <property type="component" value="Unassembled WGS sequence"/>
</dbReference>
<organism evidence="2 3">
    <name type="scientific">Roseicella aquatilis</name>
    <dbReference type="NCBI Taxonomy" id="2527868"/>
    <lineage>
        <taxon>Bacteria</taxon>
        <taxon>Pseudomonadati</taxon>
        <taxon>Pseudomonadota</taxon>
        <taxon>Alphaproteobacteria</taxon>
        <taxon>Acetobacterales</taxon>
        <taxon>Roseomonadaceae</taxon>
        <taxon>Roseicella</taxon>
    </lineage>
</organism>
<feature type="region of interest" description="Disordered" evidence="1">
    <location>
        <begin position="55"/>
        <end position="77"/>
    </location>
</feature>
<gene>
    <name evidence="2" type="ORF">EXY23_16785</name>
</gene>
<accession>A0A4R4DD22</accession>
<dbReference type="EMBL" id="SKBM01000016">
    <property type="protein sequence ID" value="TCZ58591.1"/>
    <property type="molecule type" value="Genomic_DNA"/>
</dbReference>
<keyword evidence="3" id="KW-1185">Reference proteome</keyword>